<sequence>MFQEGFRHMFLGETKHDCLGE</sequence>
<comment type="caution">
    <text evidence="1">The sequence shown here is derived from an EMBL/GenBank/DDBJ whole genome shotgun (WGS) entry which is preliminary data.</text>
</comment>
<gene>
    <name evidence="1" type="ORF">CARN5_0943</name>
</gene>
<accession>E6QEB6</accession>
<reference evidence="1" key="1">
    <citation type="submission" date="2009-10" db="EMBL/GenBank/DDBJ databases">
        <title>Diversity of trophic interactions inside an arsenic-rich microbial ecosystem.</title>
        <authorList>
            <person name="Bertin P.N."/>
            <person name="Heinrich-Salmeron A."/>
            <person name="Pelletier E."/>
            <person name="Goulhen-Chollet F."/>
            <person name="Arsene-Ploetze F."/>
            <person name="Gallien S."/>
            <person name="Calteau A."/>
            <person name="Vallenet D."/>
            <person name="Casiot C."/>
            <person name="Chane-Woon-Ming B."/>
            <person name="Giloteaux L."/>
            <person name="Barakat M."/>
            <person name="Bonnefoy V."/>
            <person name="Bruneel O."/>
            <person name="Chandler M."/>
            <person name="Cleiss J."/>
            <person name="Duran R."/>
            <person name="Elbaz-Poulichet F."/>
            <person name="Fonknechten N."/>
            <person name="Lauga B."/>
            <person name="Mornico D."/>
            <person name="Ortet P."/>
            <person name="Schaeffer C."/>
            <person name="Siguier P."/>
            <person name="Alexander Thil Smith A."/>
            <person name="Van Dorsselaer A."/>
            <person name="Weissenbach J."/>
            <person name="Medigue C."/>
            <person name="Le Paslier D."/>
        </authorList>
    </citation>
    <scope>NUCLEOTIDE SEQUENCE</scope>
</reference>
<protein>
    <submittedName>
        <fullName evidence="1">Uncharacterized protein</fullName>
    </submittedName>
</protein>
<evidence type="ECO:0000313" key="1">
    <source>
        <dbReference type="EMBL" id="CBI05542.1"/>
    </source>
</evidence>
<dbReference type="EMBL" id="CABP01000122">
    <property type="protein sequence ID" value="CBI05542.1"/>
    <property type="molecule type" value="Genomic_DNA"/>
</dbReference>
<dbReference type="AlphaFoldDB" id="E6QEB6"/>
<name>E6QEB6_9ZZZZ</name>
<organism evidence="1">
    <name type="scientific">mine drainage metagenome</name>
    <dbReference type="NCBI Taxonomy" id="410659"/>
    <lineage>
        <taxon>unclassified sequences</taxon>
        <taxon>metagenomes</taxon>
        <taxon>ecological metagenomes</taxon>
    </lineage>
</organism>
<proteinExistence type="predicted"/>